<gene>
    <name evidence="1" type="ORF">TSOC_011634</name>
</gene>
<accession>A0A2J7ZQ46</accession>
<name>A0A2J7ZQ46_9CHLO</name>
<organism evidence="1 2">
    <name type="scientific">Tetrabaena socialis</name>
    <dbReference type="NCBI Taxonomy" id="47790"/>
    <lineage>
        <taxon>Eukaryota</taxon>
        <taxon>Viridiplantae</taxon>
        <taxon>Chlorophyta</taxon>
        <taxon>core chlorophytes</taxon>
        <taxon>Chlorophyceae</taxon>
        <taxon>CS clade</taxon>
        <taxon>Chlamydomonadales</taxon>
        <taxon>Tetrabaenaceae</taxon>
        <taxon>Tetrabaena</taxon>
    </lineage>
</organism>
<sequence>MPPKAPAPAAPPPVGRIDLPTALLTLANPDADPALLPQTFSYLSGLTAAQVAQDLETGVQLISLVTPFVCVQDSYISGSAIKLLTKLVDARGPMLNVLSQPASV</sequence>
<evidence type="ECO:0000313" key="1">
    <source>
        <dbReference type="EMBL" id="PNH02394.1"/>
    </source>
</evidence>
<evidence type="ECO:0000313" key="2">
    <source>
        <dbReference type="Proteomes" id="UP000236333"/>
    </source>
</evidence>
<keyword evidence="2" id="KW-1185">Reference proteome</keyword>
<comment type="caution">
    <text evidence="1">The sequence shown here is derived from an EMBL/GenBank/DDBJ whole genome shotgun (WGS) entry which is preliminary data.</text>
</comment>
<dbReference type="Proteomes" id="UP000236333">
    <property type="component" value="Unassembled WGS sequence"/>
</dbReference>
<dbReference type="EMBL" id="PGGS01000663">
    <property type="protein sequence ID" value="PNH02394.1"/>
    <property type="molecule type" value="Genomic_DNA"/>
</dbReference>
<proteinExistence type="predicted"/>
<reference evidence="1 2" key="1">
    <citation type="journal article" date="2017" name="Mol. Biol. Evol.">
        <title>The 4-celled Tetrabaena socialis nuclear genome reveals the essential components for genetic control of cell number at the origin of multicellularity in the volvocine lineage.</title>
        <authorList>
            <person name="Featherston J."/>
            <person name="Arakaki Y."/>
            <person name="Hanschen E.R."/>
            <person name="Ferris P.J."/>
            <person name="Michod R.E."/>
            <person name="Olson B.J.S.C."/>
            <person name="Nozaki H."/>
            <person name="Durand P.M."/>
        </authorList>
    </citation>
    <scope>NUCLEOTIDE SEQUENCE [LARGE SCALE GENOMIC DNA]</scope>
    <source>
        <strain evidence="1 2">NIES-571</strain>
    </source>
</reference>
<protein>
    <submittedName>
        <fullName evidence="1">Uncharacterized protein</fullName>
    </submittedName>
</protein>
<dbReference type="AlphaFoldDB" id="A0A2J7ZQ46"/>
<feature type="non-terminal residue" evidence="1">
    <location>
        <position position="104"/>
    </location>
</feature>
<dbReference type="OrthoDB" id="545364at2759"/>